<protein>
    <submittedName>
        <fullName evidence="1">Uncharacterized protein</fullName>
    </submittedName>
</protein>
<dbReference type="EMBL" id="JANHOG010000003">
    <property type="protein sequence ID" value="KAJ3559934.1"/>
    <property type="molecule type" value="Genomic_DNA"/>
</dbReference>
<gene>
    <name evidence="1" type="ORF">NM688_g45</name>
</gene>
<evidence type="ECO:0000313" key="2">
    <source>
        <dbReference type="Proteomes" id="UP001148662"/>
    </source>
</evidence>
<comment type="caution">
    <text evidence="1">The sequence shown here is derived from an EMBL/GenBank/DDBJ whole genome shotgun (WGS) entry which is preliminary data.</text>
</comment>
<accession>A0ACC1TG71</accession>
<evidence type="ECO:0000313" key="1">
    <source>
        <dbReference type="EMBL" id="KAJ3559934.1"/>
    </source>
</evidence>
<organism evidence="1 2">
    <name type="scientific">Phlebia brevispora</name>
    <dbReference type="NCBI Taxonomy" id="194682"/>
    <lineage>
        <taxon>Eukaryota</taxon>
        <taxon>Fungi</taxon>
        <taxon>Dikarya</taxon>
        <taxon>Basidiomycota</taxon>
        <taxon>Agaricomycotina</taxon>
        <taxon>Agaricomycetes</taxon>
        <taxon>Polyporales</taxon>
        <taxon>Meruliaceae</taxon>
        <taxon>Phlebia</taxon>
    </lineage>
</organism>
<reference evidence="1" key="1">
    <citation type="submission" date="2022-07" db="EMBL/GenBank/DDBJ databases">
        <title>Genome Sequence of Phlebia brevispora.</title>
        <authorList>
            <person name="Buettner E."/>
        </authorList>
    </citation>
    <scope>NUCLEOTIDE SEQUENCE</scope>
    <source>
        <strain evidence="1">MPL23</strain>
    </source>
</reference>
<proteinExistence type="predicted"/>
<keyword evidence="2" id="KW-1185">Reference proteome</keyword>
<sequence length="418" mass="46848">MLLVSQTREKGTEIVACLPHRQRQPHKRAAKQAGLVVPRASGENFWCLNGIMRGSDGSVMYIFTRSLDVSPPHLPAMPPKDCAVAPAWNRHMFNTVAAYVELTRIHLWPLGSNVVFWPCAYGLLMASMNTSPQISVRELCIETVLYAGVATIMHSKACILNDICDMKFDGKVERTKNRPLVSGRVSLGGAWTLLFVLLLLGLSALTYISSKAVYWTAFGILTLNAAYPLMKRYTWWPQLFLGLAINWGLLVAWLSTEDKSAGLRPLYAISENFSWTIYYDSIYACQDKGDDTKAGVKSTALLFGSHLKLTLRAFAITFICLMALAGVLNGNSAWFYVVSCGGAACHILWQQCTWKEHDTSDCAAKFKVQCPFLTIHLWCLNVFSPMEIWVLSFGSDYYWITYREAVIHRLSPLEDPVF</sequence>
<name>A0ACC1TG71_9APHY</name>
<dbReference type="Proteomes" id="UP001148662">
    <property type="component" value="Unassembled WGS sequence"/>
</dbReference>